<sequence length="249" mass="27356">MAPSCIFQIEDISHLREQTGAIRETVQANGFALIRGIFDRSRIRAFLPTILQYISQTEALPSSGVSAEQIRRNCLKWSIGSQSQSQSGIARLMMTIMNPTREPDVLGLRDTFTSLILVRDTLAQREQPLLDDYLPAPKFNGTRLQIYPAGGGFMTRHIDSRAIDNVRDVSAQYIQLVLLMTEKGTDYTSGGAFVEVAGEFRDSEANARSGDIVVYDANTMHGVADIDSHKPLDTSGAGARIVALATVYD</sequence>
<comment type="caution">
    <text evidence="1">The sequence shown here is derived from an EMBL/GenBank/DDBJ whole genome shotgun (WGS) entry which is preliminary data.</text>
</comment>
<accession>A0ABP9R0Q9</accession>
<evidence type="ECO:0000313" key="2">
    <source>
        <dbReference type="Proteomes" id="UP001500547"/>
    </source>
</evidence>
<gene>
    <name evidence="1" type="ORF">GCM10025770_32990</name>
</gene>
<name>A0ABP9R0Q9_9RHOO</name>
<dbReference type="SUPFAM" id="SSF51197">
    <property type="entry name" value="Clavaminate synthase-like"/>
    <property type="match status" value="1"/>
</dbReference>
<reference evidence="2" key="1">
    <citation type="journal article" date="2019" name="Int. J. Syst. Evol. Microbiol.">
        <title>The Global Catalogue of Microorganisms (GCM) 10K type strain sequencing project: providing services to taxonomists for standard genome sequencing and annotation.</title>
        <authorList>
            <consortium name="The Broad Institute Genomics Platform"/>
            <consortium name="The Broad Institute Genome Sequencing Center for Infectious Disease"/>
            <person name="Wu L."/>
            <person name="Ma J."/>
        </authorList>
    </citation>
    <scope>NUCLEOTIDE SEQUENCE [LARGE SCALE GENOMIC DNA]</scope>
    <source>
        <strain evidence="2">JCM 18715</strain>
    </source>
</reference>
<keyword evidence="2" id="KW-1185">Reference proteome</keyword>
<dbReference type="Gene3D" id="2.60.120.620">
    <property type="entry name" value="q2cbj1_9rhob like domain"/>
    <property type="match status" value="1"/>
</dbReference>
<protein>
    <recommendedName>
        <fullName evidence="3">2OG-Fe(II) oxygenase</fullName>
    </recommendedName>
</protein>
<organism evidence="1 2">
    <name type="scientific">Viridibacterium curvum</name>
    <dbReference type="NCBI Taxonomy" id="1101404"/>
    <lineage>
        <taxon>Bacteria</taxon>
        <taxon>Pseudomonadati</taxon>
        <taxon>Pseudomonadota</taxon>
        <taxon>Betaproteobacteria</taxon>
        <taxon>Rhodocyclales</taxon>
        <taxon>Rhodocyclaceae</taxon>
        <taxon>Viridibacterium</taxon>
    </lineage>
</organism>
<evidence type="ECO:0000313" key="1">
    <source>
        <dbReference type="EMBL" id="GAA5170296.1"/>
    </source>
</evidence>
<proteinExistence type="predicted"/>
<dbReference type="RefSeq" id="WP_345534211.1">
    <property type="nucleotide sequence ID" value="NZ_BAABLD010000017.1"/>
</dbReference>
<dbReference type="EMBL" id="BAABLD010000017">
    <property type="protein sequence ID" value="GAA5170296.1"/>
    <property type="molecule type" value="Genomic_DNA"/>
</dbReference>
<evidence type="ECO:0008006" key="3">
    <source>
        <dbReference type="Google" id="ProtNLM"/>
    </source>
</evidence>
<dbReference type="Proteomes" id="UP001500547">
    <property type="component" value="Unassembled WGS sequence"/>
</dbReference>